<reference evidence="1 2" key="1">
    <citation type="submission" date="2016-12" db="EMBL/GenBank/DDBJ databases">
        <title>The draft genome sequence of Actinophytocola xinjiangensis.</title>
        <authorList>
            <person name="Wang W."/>
            <person name="Yuan L."/>
        </authorList>
    </citation>
    <scope>NUCLEOTIDE SEQUENCE [LARGE SCALE GENOMIC DNA]</scope>
    <source>
        <strain evidence="1 2">CGMCC 4.4663</strain>
    </source>
</reference>
<dbReference type="EMBL" id="MSIF01000017">
    <property type="protein sequence ID" value="OLF07244.1"/>
    <property type="molecule type" value="Genomic_DNA"/>
</dbReference>
<dbReference type="Proteomes" id="UP000185696">
    <property type="component" value="Unassembled WGS sequence"/>
</dbReference>
<organism evidence="1 2">
    <name type="scientific">Actinophytocola xinjiangensis</name>
    <dbReference type="NCBI Taxonomy" id="485602"/>
    <lineage>
        <taxon>Bacteria</taxon>
        <taxon>Bacillati</taxon>
        <taxon>Actinomycetota</taxon>
        <taxon>Actinomycetes</taxon>
        <taxon>Pseudonocardiales</taxon>
        <taxon>Pseudonocardiaceae</taxon>
    </lineage>
</organism>
<comment type="caution">
    <text evidence="1">The sequence shown here is derived from an EMBL/GenBank/DDBJ whole genome shotgun (WGS) entry which is preliminary data.</text>
</comment>
<dbReference type="OrthoDB" id="3812886at2"/>
<dbReference type="AlphaFoldDB" id="A0A7Z0WHF1"/>
<gene>
    <name evidence="1" type="ORF">BLA60_29030</name>
</gene>
<sequence>MKVVVHDDRVEVLHPEELELGLDTLSGLVADVPAGQWPDVVDDYLKQVLELGTRDHVELTGPTEDLLDKVYQRLMVPPAPPAELPEYAVEFVPGLVLLLALDLPDAVVTINDEHVHRHGLDQLADAGLVNLTRELPDSYAESDGVYVLQGSVYVGSMVLVLGWVIEAVTGLTETPHGALVAMPSREGLVFHVVRERRQTERALEEMAQIAAEWHRESTHWLSHRVFWWRPDGVVEPVAHYDGTGMVDYSSNEYADMLYDVDRAWD</sequence>
<proteinExistence type="predicted"/>
<evidence type="ECO:0000313" key="2">
    <source>
        <dbReference type="Proteomes" id="UP000185696"/>
    </source>
</evidence>
<accession>A0A7Z0WHF1</accession>
<evidence type="ECO:0000313" key="1">
    <source>
        <dbReference type="EMBL" id="OLF07244.1"/>
    </source>
</evidence>
<protein>
    <submittedName>
        <fullName evidence="1">Uncharacterized protein</fullName>
    </submittedName>
</protein>
<keyword evidence="2" id="KW-1185">Reference proteome</keyword>
<name>A0A7Z0WHF1_9PSEU</name>
<dbReference type="RefSeq" id="WP_075136187.1">
    <property type="nucleotide sequence ID" value="NZ_MSIF01000017.1"/>
</dbReference>